<organism evidence="3 4">
    <name type="scientific">Ahniella affigens</name>
    <dbReference type="NCBI Taxonomy" id="2021234"/>
    <lineage>
        <taxon>Bacteria</taxon>
        <taxon>Pseudomonadati</taxon>
        <taxon>Pseudomonadota</taxon>
        <taxon>Gammaproteobacteria</taxon>
        <taxon>Lysobacterales</taxon>
        <taxon>Rhodanobacteraceae</taxon>
        <taxon>Ahniella</taxon>
    </lineage>
</organism>
<sequence length="427" mass="44200">MACRLFCVLMLAMTLVTQAFAQSADQEVVSVVDSPDPVIPGQNITYTITLRNNGPNPAVNGGLNVNLSNNLTHLSNTPPPGFTCFVAGANMTCNTPSFAVGTVQIVIVARLEPALVNFPDGSVTSVFFPSGTTVDPVPGNNQQSSITQWDSPQIDLSIAVTDTPDPVGPDQNIVYSITVNQAGPNNAQNVNMNTFNNGSLRFQSINPAPGFSCTPLAVGATPTLTCNAATVPPGTYAFTLTVLADDAILGPSDGSVAIAFSAGGTGNDTNQANNQETEDTIYRTPDADLSIAVDDLPDPAQLGSDFTYLVTMHNHGPDAATNATINSFNNGSLRYQSIETPMGSTCTLPAVGAAPTISCRVSSLASGSDMAVIVTVRTDEALLGPNGGTVSTVFSAGSAIQDPDGLDNSETENTVVQSSLLFRNGFE</sequence>
<evidence type="ECO:0000313" key="4">
    <source>
        <dbReference type="Proteomes" id="UP000241074"/>
    </source>
</evidence>
<dbReference type="OrthoDB" id="28717at2"/>
<keyword evidence="1" id="KW-0732">Signal</keyword>
<dbReference type="Gene3D" id="2.60.40.10">
    <property type="entry name" value="Immunoglobulins"/>
    <property type="match status" value="1"/>
</dbReference>
<feature type="domain" description="DUF11" evidence="2">
    <location>
        <begin position="155"/>
        <end position="277"/>
    </location>
</feature>
<accession>A0A2P1PRJ3</accession>
<gene>
    <name evidence="3" type="ORF">C7S18_09700</name>
</gene>
<dbReference type="Pfam" id="PF01345">
    <property type="entry name" value="DUF11"/>
    <property type="match status" value="3"/>
</dbReference>
<feature type="domain" description="DUF11" evidence="2">
    <location>
        <begin position="288"/>
        <end position="411"/>
    </location>
</feature>
<feature type="signal peptide" evidence="1">
    <location>
        <begin position="1"/>
        <end position="21"/>
    </location>
</feature>
<dbReference type="RefSeq" id="WP_106891378.1">
    <property type="nucleotide sequence ID" value="NZ_CP027860.1"/>
</dbReference>
<dbReference type="KEGG" id="xba:C7S18_09700"/>
<dbReference type="InterPro" id="IPR001434">
    <property type="entry name" value="OmcB-like_DUF11"/>
</dbReference>
<evidence type="ECO:0000259" key="2">
    <source>
        <dbReference type="Pfam" id="PF01345"/>
    </source>
</evidence>
<reference evidence="3 4" key="2">
    <citation type="submission" date="2018-03" db="EMBL/GenBank/DDBJ databases">
        <authorList>
            <person name="Keele B.F."/>
        </authorList>
    </citation>
    <scope>NUCLEOTIDE SEQUENCE [LARGE SCALE GENOMIC DNA]</scope>
    <source>
        <strain evidence="3 4">D13</strain>
    </source>
</reference>
<name>A0A2P1PRJ3_9GAMM</name>
<dbReference type="NCBIfam" id="TIGR01451">
    <property type="entry name" value="B_ant_repeat"/>
    <property type="match status" value="1"/>
</dbReference>
<reference evidence="3 4" key="1">
    <citation type="submission" date="2018-03" db="EMBL/GenBank/DDBJ databases">
        <title>Ahniella affigens gen. nov., sp. nov., a gammaproteobacterium isolated from sandy soil near a stream.</title>
        <authorList>
            <person name="Ko Y."/>
            <person name="Kim J.-H."/>
        </authorList>
    </citation>
    <scope>NUCLEOTIDE SEQUENCE [LARGE SCALE GENOMIC DNA]</scope>
    <source>
        <strain evidence="3 4">D13</strain>
    </source>
</reference>
<keyword evidence="4" id="KW-1185">Reference proteome</keyword>
<dbReference type="AlphaFoldDB" id="A0A2P1PRJ3"/>
<proteinExistence type="predicted"/>
<evidence type="ECO:0000313" key="3">
    <source>
        <dbReference type="EMBL" id="AVP97454.1"/>
    </source>
</evidence>
<dbReference type="EMBL" id="CP027860">
    <property type="protein sequence ID" value="AVP97454.1"/>
    <property type="molecule type" value="Genomic_DNA"/>
</dbReference>
<dbReference type="InterPro" id="IPR013783">
    <property type="entry name" value="Ig-like_fold"/>
</dbReference>
<dbReference type="Proteomes" id="UP000241074">
    <property type="component" value="Chromosome"/>
</dbReference>
<protein>
    <recommendedName>
        <fullName evidence="2">DUF11 domain-containing protein</fullName>
    </recommendedName>
</protein>
<evidence type="ECO:0000256" key="1">
    <source>
        <dbReference type="SAM" id="SignalP"/>
    </source>
</evidence>
<dbReference type="InterPro" id="IPR047589">
    <property type="entry name" value="DUF11_rpt"/>
</dbReference>
<feature type="chain" id="PRO_5015161742" description="DUF11 domain-containing protein" evidence="1">
    <location>
        <begin position="22"/>
        <end position="427"/>
    </location>
</feature>
<feature type="domain" description="DUF11" evidence="2">
    <location>
        <begin position="27"/>
        <end position="145"/>
    </location>
</feature>